<name>A0ABU3A9D0_9FLAO</name>
<gene>
    <name evidence="1" type="ORF">RM706_07170</name>
</gene>
<evidence type="ECO:0000313" key="1">
    <source>
        <dbReference type="EMBL" id="MDT0606804.1"/>
    </source>
</evidence>
<keyword evidence="2" id="KW-1185">Reference proteome</keyword>
<dbReference type="EMBL" id="JAVRHR010000001">
    <property type="protein sequence ID" value="MDT0606804.1"/>
    <property type="molecule type" value="Genomic_DNA"/>
</dbReference>
<sequence>MVVLSYSKMHGQSFEFNELVSFEYSLVPSVGETEARMFNLSFTTKKATEIGLIGLSLSYSNHQFSFFEVDNDLENSLEVFHIVEPRFFYSGSIKNNWSLNISMSPILSSSLINDITNEDLIYNGKITISKDWYNNKNFNSFTLGIGRGQILGEPQFFPIISFNKEIGERLSYSLGFPKSGLWYLVNERNLIHLRGMLSGIYANTSATTIFNGDQIQHTKLKFSGLDIGLEHIYRLQPNISATTRIGFLSNNSLELLDSNQNLVYNFEPNGSAYLTMGIKYNLNKK</sequence>
<reference evidence="1 2" key="1">
    <citation type="submission" date="2023-09" db="EMBL/GenBank/DDBJ databases">
        <authorList>
            <person name="Rey-Velasco X."/>
        </authorList>
    </citation>
    <scope>NUCLEOTIDE SEQUENCE [LARGE SCALE GENOMIC DNA]</scope>
    <source>
        <strain evidence="1 2">F388</strain>
    </source>
</reference>
<comment type="caution">
    <text evidence="1">The sequence shown here is derived from an EMBL/GenBank/DDBJ whole genome shotgun (WGS) entry which is preliminary data.</text>
</comment>
<evidence type="ECO:0008006" key="3">
    <source>
        <dbReference type="Google" id="ProtNLM"/>
    </source>
</evidence>
<organism evidence="1 2">
    <name type="scientific">Croceitalea rosinachiae</name>
    <dbReference type="NCBI Taxonomy" id="3075596"/>
    <lineage>
        <taxon>Bacteria</taxon>
        <taxon>Pseudomonadati</taxon>
        <taxon>Bacteroidota</taxon>
        <taxon>Flavobacteriia</taxon>
        <taxon>Flavobacteriales</taxon>
        <taxon>Flavobacteriaceae</taxon>
        <taxon>Croceitalea</taxon>
    </lineage>
</organism>
<accession>A0ABU3A9D0</accession>
<evidence type="ECO:0000313" key="2">
    <source>
        <dbReference type="Proteomes" id="UP001255246"/>
    </source>
</evidence>
<proteinExistence type="predicted"/>
<dbReference type="Proteomes" id="UP001255246">
    <property type="component" value="Unassembled WGS sequence"/>
</dbReference>
<dbReference type="RefSeq" id="WP_311350347.1">
    <property type="nucleotide sequence ID" value="NZ_JAVRHR010000001.1"/>
</dbReference>
<protein>
    <recommendedName>
        <fullName evidence="3">Outer membrane protein beta-barrel domain-containing protein</fullName>
    </recommendedName>
</protein>